<keyword evidence="10" id="KW-1133">Transmembrane helix</keyword>
<evidence type="ECO:0000259" key="11">
    <source>
        <dbReference type="PROSITE" id="PS50112"/>
    </source>
</evidence>
<keyword evidence="8" id="KW-0902">Two-component regulatory system</keyword>
<comment type="cofactor">
    <cofactor evidence="1">
        <name>Mg(2+)</name>
        <dbReference type="ChEBI" id="CHEBI:18420"/>
    </cofactor>
</comment>
<reference evidence="14 15" key="1">
    <citation type="submission" date="2019-04" db="EMBL/GenBank/DDBJ databases">
        <authorList>
            <person name="Hwang J.C."/>
        </authorList>
    </citation>
    <scope>NUCLEOTIDE SEQUENCE [LARGE SCALE GENOMIC DNA]</scope>
    <source>
        <strain evidence="14 15">IMCC35001</strain>
    </source>
</reference>
<dbReference type="FunFam" id="3.30.70.270:FF:000001">
    <property type="entry name" value="Diguanylate cyclase domain protein"/>
    <property type="match status" value="1"/>
</dbReference>
<dbReference type="NCBIfam" id="TIGR00254">
    <property type="entry name" value="GGDEF"/>
    <property type="match status" value="1"/>
</dbReference>
<keyword evidence="6" id="KW-0418">Kinase</keyword>
<evidence type="ECO:0000256" key="4">
    <source>
        <dbReference type="ARBA" id="ARBA00022679"/>
    </source>
</evidence>
<name>A0A4U1BFZ7_9GAMM</name>
<dbReference type="InterPro" id="IPR000014">
    <property type="entry name" value="PAS"/>
</dbReference>
<dbReference type="GO" id="GO:0005524">
    <property type="term" value="F:ATP binding"/>
    <property type="evidence" value="ECO:0007669"/>
    <property type="project" value="UniProtKB-KW"/>
</dbReference>
<dbReference type="PROSITE" id="PS50887">
    <property type="entry name" value="GGDEF"/>
    <property type="match status" value="1"/>
</dbReference>
<evidence type="ECO:0000259" key="12">
    <source>
        <dbReference type="PROSITE" id="PS50113"/>
    </source>
</evidence>
<protein>
    <submittedName>
        <fullName evidence="14">Diguanylate cyclase</fullName>
    </submittedName>
</protein>
<feature type="region of interest" description="Disordered" evidence="9">
    <location>
        <begin position="613"/>
        <end position="635"/>
    </location>
</feature>
<feature type="domain" description="GGDEF" evidence="13">
    <location>
        <begin position="496"/>
        <end position="625"/>
    </location>
</feature>
<proteinExistence type="predicted"/>
<evidence type="ECO:0000256" key="2">
    <source>
        <dbReference type="ARBA" id="ARBA00004370"/>
    </source>
</evidence>
<evidence type="ECO:0000256" key="9">
    <source>
        <dbReference type="SAM" id="MobiDB-lite"/>
    </source>
</evidence>
<dbReference type="Gene3D" id="3.30.450.20">
    <property type="entry name" value="PAS domain"/>
    <property type="match status" value="2"/>
</dbReference>
<dbReference type="AlphaFoldDB" id="A0A4U1BFZ7"/>
<dbReference type="SUPFAM" id="SSF103190">
    <property type="entry name" value="Sensory domain-like"/>
    <property type="match status" value="1"/>
</dbReference>
<dbReference type="Pfam" id="PF00989">
    <property type="entry name" value="PAS"/>
    <property type="match status" value="1"/>
</dbReference>
<evidence type="ECO:0000256" key="5">
    <source>
        <dbReference type="ARBA" id="ARBA00022741"/>
    </source>
</evidence>
<evidence type="ECO:0000256" key="1">
    <source>
        <dbReference type="ARBA" id="ARBA00001946"/>
    </source>
</evidence>
<dbReference type="InterPro" id="IPR048760">
    <property type="entry name" value="VP0354-like_sensor_dom"/>
</dbReference>
<evidence type="ECO:0000259" key="13">
    <source>
        <dbReference type="PROSITE" id="PS50887"/>
    </source>
</evidence>
<sequence length="635" mass="71854">MHRFQWLNRWLGEEILTKRRSYLLVSGCFILFGAAVALLSSFIHYRMQSSSIEASIDQRFAQLRELKLGELDRRLHDLDGLVTALAENPLMTEYLLAPTAERLEALQHLFTLVARSHEELMQVRYLDRSGMERVRVDRARGAAEPVVVGDSLLQDKGHRYYFQESRGLAAGQFWHSRLDLNRERGQLELPIRPTFRVATPVYLDNFFAGIVILNTEADTMLEALSRAPDFDAFLVDGDGEVLISPDPQLRWSRYLDHDPSFKERVADAEESFYRFDLEPLLKNGESLQVLMVPREEALQRLMHANTLAALMIAASVILISFPLAWLAAVIPAALQQRLQDTLTKLRSSTDTLDTHVISSSTDAQGRITHVSGALCRISGYKPWELLGQTHKRLRHPDASAEVVEQIRAAMAEGRSWRGELKQLSRQGETYWVNTVITPKLDREGQVLGYTEVSADVTDRKALEKMSVTDDLTGVFNRRRLDQRLEEAMESFLRYRQPFSVILLDLDRFKSINDTEGHQAGDAVLVQVAQCLKENLRKVDHLGRWGGEEFLVICLETEELGAAQLAEKLRGRVASLPQPVGRTVTVSIGVAQAKPDEKLNQLFRRVDAALYRSKHEGRNRVSRSQGPLLRSPSAPG</sequence>
<dbReference type="PROSITE" id="PS50112">
    <property type="entry name" value="PAS"/>
    <property type="match status" value="1"/>
</dbReference>
<dbReference type="SUPFAM" id="SSF55073">
    <property type="entry name" value="Nucleotide cyclase"/>
    <property type="match status" value="1"/>
</dbReference>
<dbReference type="Gene3D" id="3.30.70.270">
    <property type="match status" value="1"/>
</dbReference>
<dbReference type="RefSeq" id="WP_136853134.1">
    <property type="nucleotide sequence ID" value="NZ_SWCI01000005.1"/>
</dbReference>
<keyword evidence="15" id="KW-1185">Reference proteome</keyword>
<dbReference type="InterPro" id="IPR052163">
    <property type="entry name" value="DGC-Regulatory_Protein"/>
</dbReference>
<evidence type="ECO:0000256" key="8">
    <source>
        <dbReference type="ARBA" id="ARBA00023012"/>
    </source>
</evidence>
<evidence type="ECO:0000256" key="10">
    <source>
        <dbReference type="SAM" id="Phobius"/>
    </source>
</evidence>
<dbReference type="PROSITE" id="PS50113">
    <property type="entry name" value="PAC"/>
    <property type="match status" value="1"/>
</dbReference>
<dbReference type="InterPro" id="IPR000700">
    <property type="entry name" value="PAS-assoc_C"/>
</dbReference>
<dbReference type="GO" id="GO:0016020">
    <property type="term" value="C:membrane"/>
    <property type="evidence" value="ECO:0007669"/>
    <property type="project" value="UniProtKB-SubCell"/>
</dbReference>
<accession>A0A4U1BFZ7</accession>
<feature type="domain" description="PAC" evidence="12">
    <location>
        <begin position="416"/>
        <end position="468"/>
    </location>
</feature>
<dbReference type="Pfam" id="PF00990">
    <property type="entry name" value="GGDEF"/>
    <property type="match status" value="1"/>
</dbReference>
<comment type="caution">
    <text evidence="14">The sequence shown here is derived from an EMBL/GenBank/DDBJ whole genome shotgun (WGS) entry which is preliminary data.</text>
</comment>
<evidence type="ECO:0000256" key="3">
    <source>
        <dbReference type="ARBA" id="ARBA00022553"/>
    </source>
</evidence>
<organism evidence="14 15">
    <name type="scientific">Ferrimonas sediminicola</name>
    <dbReference type="NCBI Taxonomy" id="2569538"/>
    <lineage>
        <taxon>Bacteria</taxon>
        <taxon>Pseudomonadati</taxon>
        <taxon>Pseudomonadota</taxon>
        <taxon>Gammaproteobacteria</taxon>
        <taxon>Alteromonadales</taxon>
        <taxon>Ferrimonadaceae</taxon>
        <taxon>Ferrimonas</taxon>
    </lineage>
</organism>
<dbReference type="GO" id="GO:0016301">
    <property type="term" value="F:kinase activity"/>
    <property type="evidence" value="ECO:0007669"/>
    <property type="project" value="UniProtKB-KW"/>
</dbReference>
<dbReference type="Proteomes" id="UP000305674">
    <property type="component" value="Unassembled WGS sequence"/>
</dbReference>
<dbReference type="SMART" id="SM00091">
    <property type="entry name" value="PAS"/>
    <property type="match status" value="1"/>
</dbReference>
<dbReference type="InterPro" id="IPR000160">
    <property type="entry name" value="GGDEF_dom"/>
</dbReference>
<keyword evidence="4" id="KW-0808">Transferase</keyword>
<evidence type="ECO:0000256" key="7">
    <source>
        <dbReference type="ARBA" id="ARBA00022840"/>
    </source>
</evidence>
<keyword evidence="10" id="KW-0472">Membrane</keyword>
<dbReference type="GO" id="GO:0000160">
    <property type="term" value="P:phosphorelay signal transduction system"/>
    <property type="evidence" value="ECO:0007669"/>
    <property type="project" value="UniProtKB-KW"/>
</dbReference>
<dbReference type="CDD" id="cd01949">
    <property type="entry name" value="GGDEF"/>
    <property type="match status" value="1"/>
</dbReference>
<dbReference type="InterPro" id="IPR029151">
    <property type="entry name" value="Sensor-like_sf"/>
</dbReference>
<comment type="subcellular location">
    <subcellularLocation>
        <location evidence="2">Membrane</location>
    </subcellularLocation>
</comment>
<dbReference type="EMBL" id="SWCI01000005">
    <property type="protein sequence ID" value="TKB48941.1"/>
    <property type="molecule type" value="Genomic_DNA"/>
</dbReference>
<dbReference type="Pfam" id="PF21623">
    <property type="entry name" value="HK_sensor_dom_bact"/>
    <property type="match status" value="1"/>
</dbReference>
<dbReference type="SUPFAM" id="SSF55785">
    <property type="entry name" value="PYP-like sensor domain (PAS domain)"/>
    <property type="match status" value="1"/>
</dbReference>
<evidence type="ECO:0000313" key="15">
    <source>
        <dbReference type="Proteomes" id="UP000305674"/>
    </source>
</evidence>
<keyword evidence="5" id="KW-0547">Nucleotide-binding</keyword>
<gene>
    <name evidence="14" type="ORF">FCL40_09890</name>
</gene>
<dbReference type="InterPro" id="IPR013767">
    <property type="entry name" value="PAS_fold"/>
</dbReference>
<dbReference type="GO" id="GO:0006355">
    <property type="term" value="P:regulation of DNA-templated transcription"/>
    <property type="evidence" value="ECO:0007669"/>
    <property type="project" value="InterPro"/>
</dbReference>
<keyword evidence="10" id="KW-0812">Transmembrane</keyword>
<feature type="domain" description="PAS" evidence="11">
    <location>
        <begin position="362"/>
        <end position="413"/>
    </location>
</feature>
<dbReference type="SMART" id="SM00267">
    <property type="entry name" value="GGDEF"/>
    <property type="match status" value="1"/>
</dbReference>
<evidence type="ECO:0000313" key="14">
    <source>
        <dbReference type="EMBL" id="TKB48941.1"/>
    </source>
</evidence>
<keyword evidence="3" id="KW-0597">Phosphoprotein</keyword>
<dbReference type="InterPro" id="IPR029787">
    <property type="entry name" value="Nucleotide_cyclase"/>
</dbReference>
<dbReference type="CDD" id="cd00130">
    <property type="entry name" value="PAS"/>
    <property type="match status" value="1"/>
</dbReference>
<dbReference type="PANTHER" id="PTHR46663">
    <property type="entry name" value="DIGUANYLATE CYCLASE DGCT-RELATED"/>
    <property type="match status" value="1"/>
</dbReference>
<dbReference type="OrthoDB" id="9812260at2"/>
<feature type="transmembrane region" description="Helical" evidence="10">
    <location>
        <begin position="307"/>
        <end position="334"/>
    </location>
</feature>
<evidence type="ECO:0000256" key="6">
    <source>
        <dbReference type="ARBA" id="ARBA00022777"/>
    </source>
</evidence>
<dbReference type="InterPro" id="IPR043128">
    <property type="entry name" value="Rev_trsase/Diguanyl_cyclase"/>
</dbReference>
<feature type="transmembrane region" description="Helical" evidence="10">
    <location>
        <begin position="21"/>
        <end position="45"/>
    </location>
</feature>
<dbReference type="PANTHER" id="PTHR46663:SF4">
    <property type="entry name" value="DIGUANYLATE CYCLASE DGCT-RELATED"/>
    <property type="match status" value="1"/>
</dbReference>
<dbReference type="InterPro" id="IPR035965">
    <property type="entry name" value="PAS-like_dom_sf"/>
</dbReference>
<dbReference type="NCBIfam" id="TIGR00229">
    <property type="entry name" value="sensory_box"/>
    <property type="match status" value="1"/>
</dbReference>
<keyword evidence="7" id="KW-0067">ATP-binding</keyword>